<dbReference type="SUPFAM" id="SSF46955">
    <property type="entry name" value="Putative DNA-binding domain"/>
    <property type="match status" value="1"/>
</dbReference>
<dbReference type="PANTHER" id="PTHR30204:SF97">
    <property type="entry name" value="MERR FAMILY REGULATORY PROTEIN"/>
    <property type="match status" value="1"/>
</dbReference>
<protein>
    <submittedName>
        <fullName evidence="4">DNA-binding transcriptional MerR regulator</fullName>
    </submittedName>
</protein>
<feature type="domain" description="HTH merR-type" evidence="3">
    <location>
        <begin position="27"/>
        <end position="95"/>
    </location>
</feature>
<dbReference type="Gene3D" id="1.10.1660.10">
    <property type="match status" value="1"/>
</dbReference>
<sequence length="142" mass="15463">MTALDTRVNDADTRVNPATGPAGESSLFGIGELSVRTGVSPRSLRYYEEQGLLAPRRTPAGHRRFDAEAVDRVLLIQRLFAAGLSSAEISPLLPSLLGREDGAAEGIGALREHRRRIDARIARLRDTAEILDEVLEEHAPRG</sequence>
<dbReference type="Pfam" id="PF13411">
    <property type="entry name" value="MerR_1"/>
    <property type="match status" value="1"/>
</dbReference>
<dbReference type="PRINTS" id="PR00040">
    <property type="entry name" value="HTHMERR"/>
</dbReference>
<evidence type="ECO:0000259" key="3">
    <source>
        <dbReference type="PROSITE" id="PS50937"/>
    </source>
</evidence>
<proteinExistence type="predicted"/>
<name>A0A841AHZ6_9MICO</name>
<dbReference type="RefSeq" id="WP_184326184.1">
    <property type="nucleotide sequence ID" value="NZ_JACHLZ010000001.1"/>
</dbReference>
<dbReference type="InterPro" id="IPR009061">
    <property type="entry name" value="DNA-bd_dom_put_sf"/>
</dbReference>
<keyword evidence="5" id="KW-1185">Reference proteome</keyword>
<dbReference type="GO" id="GO:0003677">
    <property type="term" value="F:DNA binding"/>
    <property type="evidence" value="ECO:0007669"/>
    <property type="project" value="UniProtKB-KW"/>
</dbReference>
<dbReference type="PANTHER" id="PTHR30204">
    <property type="entry name" value="REDOX-CYCLING DRUG-SENSING TRANSCRIPTIONAL ACTIVATOR SOXR"/>
    <property type="match status" value="1"/>
</dbReference>
<accession>A0A841AHZ6</accession>
<evidence type="ECO:0000256" key="1">
    <source>
        <dbReference type="ARBA" id="ARBA00023125"/>
    </source>
</evidence>
<dbReference type="Proteomes" id="UP000588158">
    <property type="component" value="Unassembled WGS sequence"/>
</dbReference>
<evidence type="ECO:0000313" key="4">
    <source>
        <dbReference type="EMBL" id="MBB5832945.1"/>
    </source>
</evidence>
<dbReference type="InterPro" id="IPR047057">
    <property type="entry name" value="MerR_fam"/>
</dbReference>
<evidence type="ECO:0000256" key="2">
    <source>
        <dbReference type="SAM" id="MobiDB-lite"/>
    </source>
</evidence>
<organism evidence="4 5">
    <name type="scientific">Brachybacterium aquaticum</name>
    <dbReference type="NCBI Taxonomy" id="1432564"/>
    <lineage>
        <taxon>Bacteria</taxon>
        <taxon>Bacillati</taxon>
        <taxon>Actinomycetota</taxon>
        <taxon>Actinomycetes</taxon>
        <taxon>Micrococcales</taxon>
        <taxon>Dermabacteraceae</taxon>
        <taxon>Brachybacterium</taxon>
    </lineage>
</organism>
<dbReference type="AlphaFoldDB" id="A0A841AHZ6"/>
<reference evidence="4 5" key="1">
    <citation type="submission" date="2020-08" db="EMBL/GenBank/DDBJ databases">
        <title>Sequencing the genomes of 1000 actinobacteria strains.</title>
        <authorList>
            <person name="Klenk H.-P."/>
        </authorList>
    </citation>
    <scope>NUCLEOTIDE SEQUENCE [LARGE SCALE GENOMIC DNA]</scope>
    <source>
        <strain evidence="4 5">DSM 28796</strain>
    </source>
</reference>
<evidence type="ECO:0000313" key="5">
    <source>
        <dbReference type="Proteomes" id="UP000588158"/>
    </source>
</evidence>
<feature type="region of interest" description="Disordered" evidence="2">
    <location>
        <begin position="1"/>
        <end position="23"/>
    </location>
</feature>
<keyword evidence="1 4" id="KW-0238">DNA-binding</keyword>
<dbReference type="EMBL" id="JACHLZ010000001">
    <property type="protein sequence ID" value="MBB5832945.1"/>
    <property type="molecule type" value="Genomic_DNA"/>
</dbReference>
<comment type="caution">
    <text evidence="4">The sequence shown here is derived from an EMBL/GenBank/DDBJ whole genome shotgun (WGS) entry which is preliminary data.</text>
</comment>
<gene>
    <name evidence="4" type="ORF">HNR70_002758</name>
</gene>
<dbReference type="InterPro" id="IPR000551">
    <property type="entry name" value="MerR-type_HTH_dom"/>
</dbReference>
<dbReference type="SMART" id="SM00422">
    <property type="entry name" value="HTH_MERR"/>
    <property type="match status" value="1"/>
</dbReference>
<dbReference type="PROSITE" id="PS50937">
    <property type="entry name" value="HTH_MERR_2"/>
    <property type="match status" value="1"/>
</dbReference>
<dbReference type="PROSITE" id="PS00552">
    <property type="entry name" value="HTH_MERR_1"/>
    <property type="match status" value="1"/>
</dbReference>
<dbReference type="GO" id="GO:0003700">
    <property type="term" value="F:DNA-binding transcription factor activity"/>
    <property type="evidence" value="ECO:0007669"/>
    <property type="project" value="InterPro"/>
</dbReference>